<dbReference type="Gene3D" id="1.10.101.10">
    <property type="entry name" value="PGBD-like superfamily/PGBD"/>
    <property type="match status" value="1"/>
</dbReference>
<evidence type="ECO:0000259" key="3">
    <source>
        <dbReference type="PROSITE" id="PS50943"/>
    </source>
</evidence>
<sequence length="269" mass="28434">MSRWKQLPGALDPRVRQLVVHLRRVKDHSGLSLQALAARTGYSRSSWDRYLNGRALPPQRAVEALARACGTDPARLLALHEIAVQAGGVPESTGDTAPAGPDGEGTPPPGRRRRVVALVVAAVVVLAALATLALTTPWDSGRGTDDGPPAAVGAASAAGPAASREPDAVPPDPFVFRTGQDHPCRVRRADDGLLYAGYSRTRTALLGKGSALWAVVEAQCLLRHHGFPAGIADGLFGNQTERAVKRLQDQARIVVDGVIGEDTWGVLRR</sequence>
<proteinExistence type="predicted"/>
<evidence type="ECO:0000313" key="4">
    <source>
        <dbReference type="EMBL" id="GHE85727.1"/>
    </source>
</evidence>
<dbReference type="AlphaFoldDB" id="A0A919A4I7"/>
<dbReference type="Proteomes" id="UP000630718">
    <property type="component" value="Unassembled WGS sequence"/>
</dbReference>
<evidence type="ECO:0000256" key="2">
    <source>
        <dbReference type="SAM" id="Phobius"/>
    </source>
</evidence>
<dbReference type="InterPro" id="IPR010982">
    <property type="entry name" value="Lambda_DNA-bd_dom_sf"/>
</dbReference>
<dbReference type="InterPro" id="IPR036365">
    <property type="entry name" value="PGBD-like_sf"/>
</dbReference>
<keyword evidence="2" id="KW-0472">Membrane</keyword>
<dbReference type="Pfam" id="PF01471">
    <property type="entry name" value="PG_binding_1"/>
    <property type="match status" value="1"/>
</dbReference>
<dbReference type="Gene3D" id="1.10.260.40">
    <property type="entry name" value="lambda repressor-like DNA-binding domains"/>
    <property type="match status" value="1"/>
</dbReference>
<name>A0A919A4I7_9ACTN</name>
<dbReference type="RefSeq" id="WP_190202503.1">
    <property type="nucleotide sequence ID" value="NZ_BNBI01000001.1"/>
</dbReference>
<evidence type="ECO:0000256" key="1">
    <source>
        <dbReference type="SAM" id="MobiDB-lite"/>
    </source>
</evidence>
<dbReference type="InterPro" id="IPR036366">
    <property type="entry name" value="PGBDSf"/>
</dbReference>
<accession>A0A919A4I7</accession>
<dbReference type="CDD" id="cd00093">
    <property type="entry name" value="HTH_XRE"/>
    <property type="match status" value="1"/>
</dbReference>
<dbReference type="InterPro" id="IPR001387">
    <property type="entry name" value="Cro/C1-type_HTH"/>
</dbReference>
<keyword evidence="2" id="KW-1133">Transmembrane helix</keyword>
<reference evidence="4" key="2">
    <citation type="submission" date="2020-09" db="EMBL/GenBank/DDBJ databases">
        <authorList>
            <person name="Sun Q."/>
            <person name="Ohkuma M."/>
        </authorList>
    </citation>
    <scope>NUCLEOTIDE SEQUENCE</scope>
    <source>
        <strain evidence="4">JCM 4477</strain>
    </source>
</reference>
<dbReference type="EMBL" id="BNBI01000001">
    <property type="protein sequence ID" value="GHE85727.1"/>
    <property type="molecule type" value="Genomic_DNA"/>
</dbReference>
<feature type="domain" description="HTH cro/C1-type" evidence="3">
    <location>
        <begin position="22"/>
        <end position="76"/>
    </location>
</feature>
<gene>
    <name evidence="4" type="ORF">GCM10018772_06300</name>
</gene>
<reference evidence="4" key="1">
    <citation type="journal article" date="2014" name="Int. J. Syst. Evol. Microbiol.">
        <title>Complete genome sequence of Corynebacterium casei LMG S-19264T (=DSM 44701T), isolated from a smear-ripened cheese.</title>
        <authorList>
            <consortium name="US DOE Joint Genome Institute (JGI-PGF)"/>
            <person name="Walter F."/>
            <person name="Albersmeier A."/>
            <person name="Kalinowski J."/>
            <person name="Ruckert C."/>
        </authorList>
    </citation>
    <scope>NUCLEOTIDE SEQUENCE</scope>
    <source>
        <strain evidence="4">JCM 4477</strain>
    </source>
</reference>
<dbReference type="SUPFAM" id="SSF47413">
    <property type="entry name" value="lambda repressor-like DNA-binding domains"/>
    <property type="match status" value="1"/>
</dbReference>
<dbReference type="Pfam" id="PF13560">
    <property type="entry name" value="HTH_31"/>
    <property type="match status" value="1"/>
</dbReference>
<dbReference type="SMART" id="SM00530">
    <property type="entry name" value="HTH_XRE"/>
    <property type="match status" value="1"/>
</dbReference>
<feature type="region of interest" description="Disordered" evidence="1">
    <location>
        <begin position="88"/>
        <end position="111"/>
    </location>
</feature>
<comment type="caution">
    <text evidence="4">The sequence shown here is derived from an EMBL/GenBank/DDBJ whole genome shotgun (WGS) entry which is preliminary data.</text>
</comment>
<dbReference type="GO" id="GO:0003677">
    <property type="term" value="F:DNA binding"/>
    <property type="evidence" value="ECO:0007669"/>
    <property type="project" value="InterPro"/>
</dbReference>
<feature type="compositionally biased region" description="Low complexity" evidence="1">
    <location>
        <begin position="147"/>
        <end position="163"/>
    </location>
</feature>
<keyword evidence="2" id="KW-0812">Transmembrane</keyword>
<feature type="region of interest" description="Disordered" evidence="1">
    <location>
        <begin position="137"/>
        <end position="179"/>
    </location>
</feature>
<keyword evidence="5" id="KW-1185">Reference proteome</keyword>
<organism evidence="4 5">
    <name type="scientific">Streptomyces fumanus</name>
    <dbReference type="NCBI Taxonomy" id="67302"/>
    <lineage>
        <taxon>Bacteria</taxon>
        <taxon>Bacillati</taxon>
        <taxon>Actinomycetota</taxon>
        <taxon>Actinomycetes</taxon>
        <taxon>Kitasatosporales</taxon>
        <taxon>Streptomycetaceae</taxon>
        <taxon>Streptomyces</taxon>
    </lineage>
</organism>
<evidence type="ECO:0000313" key="5">
    <source>
        <dbReference type="Proteomes" id="UP000630718"/>
    </source>
</evidence>
<feature type="transmembrane region" description="Helical" evidence="2">
    <location>
        <begin position="115"/>
        <end position="134"/>
    </location>
</feature>
<dbReference type="SUPFAM" id="SSF47090">
    <property type="entry name" value="PGBD-like"/>
    <property type="match status" value="1"/>
</dbReference>
<dbReference type="PROSITE" id="PS50943">
    <property type="entry name" value="HTH_CROC1"/>
    <property type="match status" value="1"/>
</dbReference>
<dbReference type="InterPro" id="IPR002477">
    <property type="entry name" value="Peptidoglycan-bd-like"/>
</dbReference>
<protein>
    <recommendedName>
        <fullName evidence="3">HTH cro/C1-type domain-containing protein</fullName>
    </recommendedName>
</protein>